<dbReference type="InterPro" id="IPR049326">
    <property type="entry name" value="Rhodopsin_dom_fungi"/>
</dbReference>
<dbReference type="GO" id="GO:0016020">
    <property type="term" value="C:membrane"/>
    <property type="evidence" value="ECO:0007669"/>
    <property type="project" value="UniProtKB-SubCell"/>
</dbReference>
<feature type="transmembrane region" description="Helical" evidence="7">
    <location>
        <begin position="12"/>
        <end position="32"/>
    </location>
</feature>
<dbReference type="PANTHER" id="PTHR33048:SF47">
    <property type="entry name" value="INTEGRAL MEMBRANE PROTEIN-RELATED"/>
    <property type="match status" value="1"/>
</dbReference>
<evidence type="ECO:0000256" key="6">
    <source>
        <dbReference type="SAM" id="MobiDB-lite"/>
    </source>
</evidence>
<evidence type="ECO:0000256" key="2">
    <source>
        <dbReference type="ARBA" id="ARBA00022692"/>
    </source>
</evidence>
<feature type="transmembrane region" description="Helical" evidence="7">
    <location>
        <begin position="229"/>
        <end position="251"/>
    </location>
</feature>
<evidence type="ECO:0000256" key="7">
    <source>
        <dbReference type="SAM" id="Phobius"/>
    </source>
</evidence>
<organism evidence="9 10">
    <name type="scientific">Bionectria ochroleuca</name>
    <name type="common">Gliocladium roseum</name>
    <dbReference type="NCBI Taxonomy" id="29856"/>
    <lineage>
        <taxon>Eukaryota</taxon>
        <taxon>Fungi</taxon>
        <taxon>Dikarya</taxon>
        <taxon>Ascomycota</taxon>
        <taxon>Pezizomycotina</taxon>
        <taxon>Sordariomycetes</taxon>
        <taxon>Hypocreomycetidae</taxon>
        <taxon>Hypocreales</taxon>
        <taxon>Bionectriaceae</taxon>
        <taxon>Clonostachys</taxon>
    </lineage>
</organism>
<reference evidence="9" key="1">
    <citation type="submission" date="2020-10" db="EMBL/GenBank/DDBJ databases">
        <title>High-Quality Genome Resource of Clonostachys rosea strain S41 by Oxford Nanopore Long-Read Sequencing.</title>
        <authorList>
            <person name="Wang H."/>
        </authorList>
    </citation>
    <scope>NUCLEOTIDE SEQUENCE</scope>
    <source>
        <strain evidence="9">S41</strain>
    </source>
</reference>
<evidence type="ECO:0000256" key="3">
    <source>
        <dbReference type="ARBA" id="ARBA00022989"/>
    </source>
</evidence>
<proteinExistence type="inferred from homology"/>
<dbReference type="Proteomes" id="UP000616885">
    <property type="component" value="Unassembled WGS sequence"/>
</dbReference>
<feature type="compositionally biased region" description="Basic and acidic residues" evidence="6">
    <location>
        <begin position="346"/>
        <end position="360"/>
    </location>
</feature>
<feature type="domain" description="Rhodopsin" evidence="8">
    <location>
        <begin position="29"/>
        <end position="290"/>
    </location>
</feature>
<feature type="region of interest" description="Disordered" evidence="6">
    <location>
        <begin position="313"/>
        <end position="378"/>
    </location>
</feature>
<dbReference type="EMBL" id="JADCTT010000004">
    <property type="protein sequence ID" value="KAF9753177.1"/>
    <property type="molecule type" value="Genomic_DNA"/>
</dbReference>
<name>A0A8H7NCK8_BIOOC</name>
<sequence length="378" mass="42701">MIELMPDANSNFLGCLVMILMASLSVLCRVLLRISLGQKFLLADYLCFLSFLCLPVTVDWFSIVDIFNVSKSGALEATFVTNPKVSMQEAQEFMKVRRFWRLDLDLRWYEDMGYIAEHLFTIVLTLVKFSILSFYWTIFSINRLQKNLIIGTAVLCGCWFITFFIIFLVQCRPISALWSSFGSSEFCMSMPKLLLGFELTNLFIDVAILLIPTVMVGKLRLNAIKKVSVIDVFLLGAMVCVTSIVRLTAIWNPPDVMANFDTAKGMLWSTLQVGMAIVCACLPTFGPIFSGKSKFGSHAKSWYGSLRDKRTQNSGYKISDNQSSNGRPWADDENRFHASSRGGWRAQDDNAHETDSDHIPLDPLPQKGIRVRKDIDVN</sequence>
<feature type="transmembrane region" description="Helical" evidence="7">
    <location>
        <begin position="44"/>
        <end position="63"/>
    </location>
</feature>
<feature type="transmembrane region" description="Helical" evidence="7">
    <location>
        <begin position="148"/>
        <end position="169"/>
    </location>
</feature>
<comment type="subcellular location">
    <subcellularLocation>
        <location evidence="1">Membrane</location>
        <topology evidence="1">Multi-pass membrane protein</topology>
    </subcellularLocation>
</comment>
<feature type="transmembrane region" description="Helical" evidence="7">
    <location>
        <begin position="271"/>
        <end position="290"/>
    </location>
</feature>
<evidence type="ECO:0000313" key="9">
    <source>
        <dbReference type="EMBL" id="KAF9753177.1"/>
    </source>
</evidence>
<dbReference type="Pfam" id="PF20684">
    <property type="entry name" value="Fung_rhodopsin"/>
    <property type="match status" value="1"/>
</dbReference>
<evidence type="ECO:0000313" key="10">
    <source>
        <dbReference type="Proteomes" id="UP000616885"/>
    </source>
</evidence>
<feature type="transmembrane region" description="Helical" evidence="7">
    <location>
        <begin position="199"/>
        <end position="217"/>
    </location>
</feature>
<evidence type="ECO:0000256" key="1">
    <source>
        <dbReference type="ARBA" id="ARBA00004141"/>
    </source>
</evidence>
<evidence type="ECO:0000256" key="5">
    <source>
        <dbReference type="ARBA" id="ARBA00038359"/>
    </source>
</evidence>
<evidence type="ECO:0000256" key="4">
    <source>
        <dbReference type="ARBA" id="ARBA00023136"/>
    </source>
</evidence>
<feature type="compositionally biased region" description="Polar residues" evidence="6">
    <location>
        <begin position="313"/>
        <end position="326"/>
    </location>
</feature>
<dbReference type="PANTHER" id="PTHR33048">
    <property type="entry name" value="PTH11-LIKE INTEGRAL MEMBRANE PROTEIN (AFU_ORTHOLOGUE AFUA_5G11245)"/>
    <property type="match status" value="1"/>
</dbReference>
<comment type="caution">
    <text evidence="9">The sequence shown here is derived from an EMBL/GenBank/DDBJ whole genome shotgun (WGS) entry which is preliminary data.</text>
</comment>
<comment type="similarity">
    <text evidence="5">Belongs to the SAT4 family.</text>
</comment>
<feature type="transmembrane region" description="Helical" evidence="7">
    <location>
        <begin position="114"/>
        <end position="136"/>
    </location>
</feature>
<dbReference type="AlphaFoldDB" id="A0A8H7NCK8"/>
<accession>A0A8H7NCK8</accession>
<keyword evidence="2 7" id="KW-0812">Transmembrane</keyword>
<protein>
    <recommendedName>
        <fullName evidence="8">Rhodopsin domain-containing protein</fullName>
    </recommendedName>
</protein>
<keyword evidence="3 7" id="KW-1133">Transmembrane helix</keyword>
<evidence type="ECO:0000259" key="8">
    <source>
        <dbReference type="Pfam" id="PF20684"/>
    </source>
</evidence>
<dbReference type="InterPro" id="IPR052337">
    <property type="entry name" value="SAT4-like"/>
</dbReference>
<keyword evidence="4 7" id="KW-0472">Membrane</keyword>
<gene>
    <name evidence="9" type="ORF">IM811_011935</name>
</gene>